<evidence type="ECO:0000259" key="1">
    <source>
        <dbReference type="Pfam" id="PF13843"/>
    </source>
</evidence>
<evidence type="ECO:0000313" key="3">
    <source>
        <dbReference type="Proteomes" id="UP000299102"/>
    </source>
</evidence>
<dbReference type="STRING" id="151549.A0A4C1VZ09"/>
<dbReference type="AlphaFoldDB" id="A0A4C1VZ09"/>
<name>A0A4C1VZ09_EUMVA</name>
<protein>
    <submittedName>
        <fullName evidence="2">Chimeric ERCC6-PGBD3 protein</fullName>
    </submittedName>
</protein>
<dbReference type="PANTHER" id="PTHR47272">
    <property type="entry name" value="DDE_TNP_1_7 DOMAIN-CONTAINING PROTEIN"/>
    <property type="match status" value="1"/>
</dbReference>
<dbReference type="EMBL" id="BGZK01000446">
    <property type="protein sequence ID" value="GBP44061.1"/>
    <property type="molecule type" value="Genomic_DNA"/>
</dbReference>
<reference evidence="2 3" key="1">
    <citation type="journal article" date="2019" name="Commun. Biol.">
        <title>The bagworm genome reveals a unique fibroin gene that provides high tensile strength.</title>
        <authorList>
            <person name="Kono N."/>
            <person name="Nakamura H."/>
            <person name="Ohtoshi R."/>
            <person name="Tomita M."/>
            <person name="Numata K."/>
            <person name="Arakawa K."/>
        </authorList>
    </citation>
    <scope>NUCLEOTIDE SEQUENCE [LARGE SCALE GENOMIC DNA]</scope>
</reference>
<comment type="caution">
    <text evidence="2">The sequence shown here is derived from an EMBL/GenBank/DDBJ whole genome shotgun (WGS) entry which is preliminary data.</text>
</comment>
<sequence length="257" mass="29828">MTVNRFETIRRLLHLNNNEKHFQREHPQHDRLHKIRPIISHLNEKFASVPMEQRLSIDEQMCATKEYNAYMGGVDLIDTFIGRYRIGMRSRKWYLRIFYHSLDMTVINSWLVYKYLKRNEAPSSILNLCHYRLELTEVLANGNNAAVFCNKRGKPSISNSVEMELQAKKRRGPVQHVPPKDKRTDNVGHWPDDCVRSRAQAPSGVFVEPSISDYCLCERHTRRAPDRTSSLGPSIADVIYELDWFKTKSIGALIGSS</sequence>
<dbReference type="OrthoDB" id="122438at2759"/>
<keyword evidence="3" id="KW-1185">Reference proteome</keyword>
<feature type="domain" description="PiggyBac transposable element-derived protein" evidence="1">
    <location>
        <begin position="1"/>
        <end position="65"/>
    </location>
</feature>
<accession>A0A4C1VZ09</accession>
<dbReference type="InterPro" id="IPR029526">
    <property type="entry name" value="PGBD"/>
</dbReference>
<dbReference type="Proteomes" id="UP000299102">
    <property type="component" value="Unassembled WGS sequence"/>
</dbReference>
<dbReference type="Pfam" id="PF13843">
    <property type="entry name" value="DDE_Tnp_1_7"/>
    <property type="match status" value="1"/>
</dbReference>
<organism evidence="2 3">
    <name type="scientific">Eumeta variegata</name>
    <name type="common">Bagworm moth</name>
    <name type="synonym">Eumeta japonica</name>
    <dbReference type="NCBI Taxonomy" id="151549"/>
    <lineage>
        <taxon>Eukaryota</taxon>
        <taxon>Metazoa</taxon>
        <taxon>Ecdysozoa</taxon>
        <taxon>Arthropoda</taxon>
        <taxon>Hexapoda</taxon>
        <taxon>Insecta</taxon>
        <taxon>Pterygota</taxon>
        <taxon>Neoptera</taxon>
        <taxon>Endopterygota</taxon>
        <taxon>Lepidoptera</taxon>
        <taxon>Glossata</taxon>
        <taxon>Ditrysia</taxon>
        <taxon>Tineoidea</taxon>
        <taxon>Psychidae</taxon>
        <taxon>Oiketicinae</taxon>
        <taxon>Eumeta</taxon>
    </lineage>
</organism>
<gene>
    <name evidence="2" type="primary">CSB-PGBD3</name>
    <name evidence="2" type="ORF">EVAR_85215_1</name>
</gene>
<evidence type="ECO:0000313" key="2">
    <source>
        <dbReference type="EMBL" id="GBP44061.1"/>
    </source>
</evidence>
<proteinExistence type="predicted"/>